<proteinExistence type="predicted"/>
<organism evidence="1">
    <name type="scientific">marine sediment metagenome</name>
    <dbReference type="NCBI Taxonomy" id="412755"/>
    <lineage>
        <taxon>unclassified sequences</taxon>
        <taxon>metagenomes</taxon>
        <taxon>ecological metagenomes</taxon>
    </lineage>
</organism>
<feature type="non-terminal residue" evidence="1">
    <location>
        <position position="1"/>
    </location>
</feature>
<gene>
    <name evidence="1" type="ORF">S03H2_23793</name>
</gene>
<name>X1FTR3_9ZZZZ</name>
<reference evidence="1" key="1">
    <citation type="journal article" date="2014" name="Front. Microbiol.">
        <title>High frequency of phylogenetically diverse reductive dehalogenase-homologous genes in deep subseafloor sedimentary metagenomes.</title>
        <authorList>
            <person name="Kawai M."/>
            <person name="Futagami T."/>
            <person name="Toyoda A."/>
            <person name="Takaki Y."/>
            <person name="Nishi S."/>
            <person name="Hori S."/>
            <person name="Arai W."/>
            <person name="Tsubouchi T."/>
            <person name="Morono Y."/>
            <person name="Uchiyama I."/>
            <person name="Ito T."/>
            <person name="Fujiyama A."/>
            <person name="Inagaki F."/>
            <person name="Takami H."/>
        </authorList>
    </citation>
    <scope>NUCLEOTIDE SEQUENCE</scope>
    <source>
        <strain evidence="1">Expedition CK06-06</strain>
    </source>
</reference>
<accession>X1FTR3</accession>
<dbReference type="EMBL" id="BARU01013062">
    <property type="protein sequence ID" value="GAH32744.1"/>
    <property type="molecule type" value="Genomic_DNA"/>
</dbReference>
<sequence>KRKRGNKVYYELVESKREGKKVVQKFIRYLGTSKPATIPSIK</sequence>
<evidence type="ECO:0000313" key="1">
    <source>
        <dbReference type="EMBL" id="GAH32744.1"/>
    </source>
</evidence>
<dbReference type="AlphaFoldDB" id="X1FTR3"/>
<comment type="caution">
    <text evidence="1">The sequence shown here is derived from an EMBL/GenBank/DDBJ whole genome shotgun (WGS) entry which is preliminary data.</text>
</comment>
<protein>
    <submittedName>
        <fullName evidence="1">Uncharacterized protein</fullName>
    </submittedName>
</protein>